<dbReference type="Proteomes" id="UP001203207">
    <property type="component" value="Unassembled WGS sequence"/>
</dbReference>
<gene>
    <name evidence="5" type="ORF">AArcSt2_05425</name>
</gene>
<dbReference type="GO" id="GO:0016747">
    <property type="term" value="F:acyltransferase activity, transferring groups other than amino-acyl groups"/>
    <property type="evidence" value="ECO:0007669"/>
    <property type="project" value="InterPro"/>
</dbReference>
<dbReference type="InterPro" id="IPR000182">
    <property type="entry name" value="GNAT_dom"/>
</dbReference>
<evidence type="ECO:0000259" key="4">
    <source>
        <dbReference type="PROSITE" id="PS51186"/>
    </source>
</evidence>
<dbReference type="PANTHER" id="PTHR43877">
    <property type="entry name" value="AMINOALKYLPHOSPHONATE N-ACETYLTRANSFERASE-RELATED-RELATED"/>
    <property type="match status" value="1"/>
</dbReference>
<feature type="compositionally biased region" description="Low complexity" evidence="3">
    <location>
        <begin position="232"/>
        <end position="244"/>
    </location>
</feature>
<evidence type="ECO:0000313" key="5">
    <source>
        <dbReference type="EMBL" id="MCL9816381.1"/>
    </source>
</evidence>
<accession>A0AAE3FWB5</accession>
<dbReference type="PROSITE" id="PS51186">
    <property type="entry name" value="GNAT"/>
    <property type="match status" value="1"/>
</dbReference>
<reference evidence="5" key="1">
    <citation type="journal article" date="2022" name="Syst. Appl. Microbiol.">
        <title>Natronocalculus amylovorans gen. nov., sp. nov., and Natranaeroarchaeum aerophilus sp. nov., dominant culturable amylolytic natronoarchaea from hypersaline soda lakes in southwestern Siberia.</title>
        <authorList>
            <person name="Sorokin D.Y."/>
            <person name="Elcheninov A.G."/>
            <person name="Khizhniak T.V."/>
            <person name="Koenen M."/>
            <person name="Bale N.J."/>
            <person name="Damste J.S.S."/>
            <person name="Kublanov I.V."/>
        </authorList>
    </citation>
    <scope>NUCLEOTIDE SEQUENCE</scope>
    <source>
        <strain evidence="5">AArc-St2</strain>
    </source>
</reference>
<comment type="caution">
    <text evidence="5">The sequence shown here is derived from an EMBL/GenBank/DDBJ whole genome shotgun (WGS) entry which is preliminary data.</text>
</comment>
<dbReference type="Pfam" id="PF00583">
    <property type="entry name" value="Acetyltransf_1"/>
    <property type="match status" value="1"/>
</dbReference>
<keyword evidence="6" id="KW-1185">Reference proteome</keyword>
<dbReference type="EMBL" id="JAKRVX010000002">
    <property type="protein sequence ID" value="MCL9816381.1"/>
    <property type="molecule type" value="Genomic_DNA"/>
</dbReference>
<evidence type="ECO:0000256" key="1">
    <source>
        <dbReference type="ARBA" id="ARBA00022679"/>
    </source>
</evidence>
<keyword evidence="2" id="KW-0012">Acyltransferase</keyword>
<dbReference type="PANTHER" id="PTHR43877:SF2">
    <property type="entry name" value="AMINOALKYLPHOSPHONATE N-ACETYLTRANSFERASE-RELATED"/>
    <property type="match status" value="1"/>
</dbReference>
<protein>
    <submittedName>
        <fullName evidence="5">GNAT family N-acetyltransferase</fullName>
    </submittedName>
</protein>
<proteinExistence type="predicted"/>
<sequence length="324" mass="35486">MTASEPTITVRQAKASDEDAVVGFTTDTWSDREGNDYIPRVFSEWIETDGETQRTFVLDVNDGEDIAGICQAVLLSEYEGWAQGLRVNPTYRGRGVSKQLSNAMFNWCRSQGATVVRAMVFSWNVAGLGQSRSVGFEPTTEFRFTHPEPNADSEPKLTVKPDATAAWSFWQESATRDALRGIALDEVESWSLSALTRAQLVAAADEDRLLTVFDGKTVGFTYRTRTFEQQTNSDSDSNSNSGSDSDTETWTEYAVAAWESESAAEAVYRAIEADAASIGADRTRVLIPESARWVGDTAAARVPIADEPDFVVSANLTDPTIGTR</sequence>
<organism evidence="5 6">
    <name type="scientific">Natronocalculus amylovorans</name>
    <dbReference type="NCBI Taxonomy" id="2917812"/>
    <lineage>
        <taxon>Archaea</taxon>
        <taxon>Methanobacteriati</taxon>
        <taxon>Methanobacteriota</taxon>
        <taxon>Stenosarchaea group</taxon>
        <taxon>Halobacteria</taxon>
        <taxon>Halobacteriales</taxon>
        <taxon>Haloferacaceae</taxon>
        <taxon>Natronocalculus</taxon>
    </lineage>
</organism>
<reference evidence="5" key="2">
    <citation type="submission" date="2022-02" db="EMBL/GenBank/DDBJ databases">
        <authorList>
            <person name="Elcheninov A.G."/>
            <person name="Sorokin D.Y."/>
            <person name="Kublanov I.V."/>
        </authorList>
    </citation>
    <scope>NUCLEOTIDE SEQUENCE</scope>
    <source>
        <strain evidence="5">AArc-St2</strain>
    </source>
</reference>
<dbReference type="AlphaFoldDB" id="A0AAE3FWB5"/>
<feature type="region of interest" description="Disordered" evidence="3">
    <location>
        <begin position="229"/>
        <end position="248"/>
    </location>
</feature>
<evidence type="ECO:0000256" key="2">
    <source>
        <dbReference type="ARBA" id="ARBA00023315"/>
    </source>
</evidence>
<dbReference type="InterPro" id="IPR016181">
    <property type="entry name" value="Acyl_CoA_acyltransferase"/>
</dbReference>
<dbReference type="InterPro" id="IPR050832">
    <property type="entry name" value="Bact_Acetyltransf"/>
</dbReference>
<dbReference type="CDD" id="cd04301">
    <property type="entry name" value="NAT_SF"/>
    <property type="match status" value="1"/>
</dbReference>
<name>A0AAE3FWB5_9EURY</name>
<dbReference type="SUPFAM" id="SSF55729">
    <property type="entry name" value="Acyl-CoA N-acyltransferases (Nat)"/>
    <property type="match status" value="1"/>
</dbReference>
<dbReference type="Gene3D" id="3.40.630.30">
    <property type="match status" value="1"/>
</dbReference>
<dbReference type="RefSeq" id="WP_250583355.1">
    <property type="nucleotide sequence ID" value="NZ_JAKRVX010000002.1"/>
</dbReference>
<evidence type="ECO:0000313" key="6">
    <source>
        <dbReference type="Proteomes" id="UP001203207"/>
    </source>
</evidence>
<feature type="domain" description="N-acetyltransferase" evidence="4">
    <location>
        <begin position="8"/>
        <end position="160"/>
    </location>
</feature>
<evidence type="ECO:0000256" key="3">
    <source>
        <dbReference type="SAM" id="MobiDB-lite"/>
    </source>
</evidence>
<keyword evidence="1" id="KW-0808">Transferase</keyword>